<feature type="transmembrane region" description="Helical" evidence="12">
    <location>
        <begin position="6"/>
        <end position="27"/>
    </location>
</feature>
<evidence type="ECO:0000256" key="6">
    <source>
        <dbReference type="ARBA" id="ARBA00022989"/>
    </source>
</evidence>
<reference evidence="15" key="2">
    <citation type="journal article" date="2021" name="PeerJ">
        <title>Extensive microbial diversity within the chicken gut microbiome revealed by metagenomics and culture.</title>
        <authorList>
            <person name="Gilroy R."/>
            <person name="Ravi A."/>
            <person name="Getino M."/>
            <person name="Pursley I."/>
            <person name="Horton D.L."/>
            <person name="Alikhan N.F."/>
            <person name="Baker D."/>
            <person name="Gharbi K."/>
            <person name="Hall N."/>
            <person name="Watson M."/>
            <person name="Adriaenssens E.M."/>
            <person name="Foster-Nyarko E."/>
            <person name="Jarju S."/>
            <person name="Secka A."/>
            <person name="Antonio M."/>
            <person name="Oren A."/>
            <person name="Chaudhuri R.R."/>
            <person name="La Ragione R."/>
            <person name="Hildebrand F."/>
            <person name="Pallen M.J."/>
        </authorList>
    </citation>
    <scope>NUCLEOTIDE SEQUENCE</scope>
    <source>
        <strain evidence="15">ChiSjej2B20-13462</strain>
    </source>
</reference>
<keyword evidence="12" id="KW-1003">Cell membrane</keyword>
<dbReference type="HAMAP" id="MF_01398">
    <property type="entry name" value="ATP_synth_b_bprime"/>
    <property type="match status" value="1"/>
</dbReference>
<keyword evidence="6 12" id="KW-1133">Transmembrane helix</keyword>
<name>A0A9D0Z497_9FIRM</name>
<sequence>MELYPIDLAIHVVNLVVLFLILRALLFQPIRKFMAARENAIAAQLQEAETAQAQAEQLKTDYTAKLEKAEDECRAIIAKGYREGSEHAEDIEKEARQAADQLLSQAKLEAKDFKQQAMNEAQDALTDLAVDMAGRVLRFDEETKKRVASGSTAKSGRRTGVLKVAAQPDAEGLSAITARLEALLGCSLTLTVEVDESLIGGYAAYVDGRVYDFSYAAQLQSLKQKLS</sequence>
<dbReference type="GO" id="GO:0005886">
    <property type="term" value="C:plasma membrane"/>
    <property type="evidence" value="ECO:0007669"/>
    <property type="project" value="UniProtKB-SubCell"/>
</dbReference>
<dbReference type="EMBL" id="DVFN01000002">
    <property type="protein sequence ID" value="HIQ68723.1"/>
    <property type="molecule type" value="Genomic_DNA"/>
</dbReference>
<keyword evidence="3 12" id="KW-0138">CF(0)</keyword>
<keyword evidence="5 12" id="KW-0375">Hydrogen ion transport</keyword>
<evidence type="ECO:0000256" key="5">
    <source>
        <dbReference type="ARBA" id="ARBA00022781"/>
    </source>
</evidence>
<evidence type="ECO:0000256" key="13">
    <source>
        <dbReference type="RuleBase" id="RU003848"/>
    </source>
</evidence>
<dbReference type="GO" id="GO:0012505">
    <property type="term" value="C:endomembrane system"/>
    <property type="evidence" value="ECO:0007669"/>
    <property type="project" value="UniProtKB-SubCell"/>
</dbReference>
<dbReference type="InterPro" id="IPR000711">
    <property type="entry name" value="ATPase_OSCP/dsu"/>
</dbReference>
<protein>
    <recommendedName>
        <fullName evidence="12">ATP synthase subunit b</fullName>
    </recommendedName>
    <alternativeName>
        <fullName evidence="12">ATP synthase F(0) sector subunit b</fullName>
    </alternativeName>
    <alternativeName>
        <fullName evidence="12">ATPase subunit I</fullName>
    </alternativeName>
    <alternativeName>
        <fullName evidence="12">F-type ATPase subunit b</fullName>
        <shortName evidence="12">F-ATPase subunit b</shortName>
    </alternativeName>
</protein>
<evidence type="ECO:0000256" key="7">
    <source>
        <dbReference type="ARBA" id="ARBA00023065"/>
    </source>
</evidence>
<evidence type="ECO:0000256" key="12">
    <source>
        <dbReference type="HAMAP-Rule" id="MF_01398"/>
    </source>
</evidence>
<keyword evidence="4 12" id="KW-0812">Transmembrane</keyword>
<keyword evidence="2 12" id="KW-0813">Transport</keyword>
<dbReference type="InterPro" id="IPR050059">
    <property type="entry name" value="ATP_synthase_B_chain"/>
</dbReference>
<evidence type="ECO:0000256" key="10">
    <source>
        <dbReference type="ARBA" id="ARBA00025198"/>
    </source>
</evidence>
<evidence type="ECO:0000256" key="14">
    <source>
        <dbReference type="SAM" id="Coils"/>
    </source>
</evidence>
<keyword evidence="7 12" id="KW-0406">Ion transport</keyword>
<evidence type="ECO:0000256" key="4">
    <source>
        <dbReference type="ARBA" id="ARBA00022692"/>
    </source>
</evidence>
<evidence type="ECO:0000256" key="1">
    <source>
        <dbReference type="ARBA" id="ARBA00005513"/>
    </source>
</evidence>
<keyword evidence="8 12" id="KW-0472">Membrane</keyword>
<evidence type="ECO:0000256" key="9">
    <source>
        <dbReference type="ARBA" id="ARBA00023310"/>
    </source>
</evidence>
<dbReference type="GO" id="GO:0045259">
    <property type="term" value="C:proton-transporting ATP synthase complex"/>
    <property type="evidence" value="ECO:0007669"/>
    <property type="project" value="UniProtKB-KW"/>
</dbReference>
<dbReference type="AlphaFoldDB" id="A0A9D0Z497"/>
<comment type="subunit">
    <text evidence="12">F-type ATPases have 2 components, F(1) - the catalytic core - and F(0) - the membrane proton channel. F(1) has five subunits: alpha(3), beta(3), gamma(1), delta(1), epsilon(1). F(0) has three main subunits: a(1), b(2) and c(10-14). The alpha and beta chains form an alternating ring which encloses part of the gamma chain. F(1) is attached to F(0) by a central stalk formed by the gamma and epsilon chains, while a peripheral stalk is formed by the delta and b chains.</text>
</comment>
<evidence type="ECO:0000256" key="11">
    <source>
        <dbReference type="ARBA" id="ARBA00037847"/>
    </source>
</evidence>
<dbReference type="Proteomes" id="UP000886874">
    <property type="component" value="Unassembled WGS sequence"/>
</dbReference>
<organism evidence="15 16">
    <name type="scientific">Candidatus Avoscillospira stercorigallinarum</name>
    <dbReference type="NCBI Taxonomy" id="2840708"/>
    <lineage>
        <taxon>Bacteria</taxon>
        <taxon>Bacillati</taxon>
        <taxon>Bacillota</taxon>
        <taxon>Clostridia</taxon>
        <taxon>Eubacteriales</taxon>
        <taxon>Oscillospiraceae</taxon>
        <taxon>Oscillospiraceae incertae sedis</taxon>
        <taxon>Candidatus Avoscillospira</taxon>
    </lineage>
</organism>
<comment type="caution">
    <text evidence="15">The sequence shown here is derived from an EMBL/GenBank/DDBJ whole genome shotgun (WGS) entry which is preliminary data.</text>
</comment>
<accession>A0A9D0Z497</accession>
<evidence type="ECO:0000256" key="8">
    <source>
        <dbReference type="ARBA" id="ARBA00023136"/>
    </source>
</evidence>
<dbReference type="PANTHER" id="PTHR33445:SF2">
    <property type="entry name" value="ATP SYNTHASE SUBUNIT B', CHLOROPLASTIC"/>
    <property type="match status" value="1"/>
</dbReference>
<dbReference type="GO" id="GO:0046933">
    <property type="term" value="F:proton-transporting ATP synthase activity, rotational mechanism"/>
    <property type="evidence" value="ECO:0007669"/>
    <property type="project" value="UniProtKB-UniRule"/>
</dbReference>
<dbReference type="Pfam" id="PF00213">
    <property type="entry name" value="OSCP"/>
    <property type="match status" value="1"/>
</dbReference>
<feature type="coiled-coil region" evidence="14">
    <location>
        <begin position="41"/>
        <end position="123"/>
    </location>
</feature>
<comment type="function">
    <text evidence="12">Component of the F(0) channel, it forms part of the peripheral stalk, linking F(1) to F(0).</text>
</comment>
<evidence type="ECO:0000256" key="2">
    <source>
        <dbReference type="ARBA" id="ARBA00022448"/>
    </source>
</evidence>
<dbReference type="CDD" id="cd06503">
    <property type="entry name" value="ATP-synt_Fo_b"/>
    <property type="match status" value="1"/>
</dbReference>
<comment type="subcellular location">
    <subcellularLocation>
        <location evidence="12">Cell membrane</location>
        <topology evidence="12">Single-pass membrane protein</topology>
    </subcellularLocation>
    <subcellularLocation>
        <location evidence="11">Endomembrane system</location>
        <topology evidence="11">Single-pass membrane protein</topology>
    </subcellularLocation>
</comment>
<keyword evidence="14" id="KW-0175">Coiled coil</keyword>
<gene>
    <name evidence="12 15" type="primary">atpF</name>
    <name evidence="15" type="ORF">IAA67_00095</name>
</gene>
<dbReference type="InterPro" id="IPR002146">
    <property type="entry name" value="ATP_synth_b/b'su_bac/chlpt"/>
</dbReference>
<dbReference type="PANTHER" id="PTHR33445">
    <property type="entry name" value="ATP SYNTHASE SUBUNIT B', CHLOROPLASTIC"/>
    <property type="match status" value="1"/>
</dbReference>
<dbReference type="Pfam" id="PF00430">
    <property type="entry name" value="ATP-synt_B"/>
    <property type="match status" value="1"/>
</dbReference>
<comment type="similarity">
    <text evidence="1 12 13">Belongs to the ATPase B chain family.</text>
</comment>
<evidence type="ECO:0000313" key="15">
    <source>
        <dbReference type="EMBL" id="HIQ68723.1"/>
    </source>
</evidence>
<evidence type="ECO:0000256" key="3">
    <source>
        <dbReference type="ARBA" id="ARBA00022547"/>
    </source>
</evidence>
<reference evidence="15" key="1">
    <citation type="submission" date="2020-10" db="EMBL/GenBank/DDBJ databases">
        <authorList>
            <person name="Gilroy R."/>
        </authorList>
    </citation>
    <scope>NUCLEOTIDE SEQUENCE</scope>
    <source>
        <strain evidence="15">ChiSjej2B20-13462</strain>
    </source>
</reference>
<dbReference type="InterPro" id="IPR005864">
    <property type="entry name" value="ATP_synth_F0_bsu_bac"/>
</dbReference>
<comment type="function">
    <text evidence="10 12">F(1)F(0) ATP synthase produces ATP from ADP in the presence of a proton or sodium gradient. F-type ATPases consist of two structural domains, F(1) containing the extramembraneous catalytic core and F(0) containing the membrane proton channel, linked together by a central stalk and a peripheral stalk. During catalysis, ATP synthesis in the catalytic domain of F(1) is coupled via a rotary mechanism of the central stalk subunits to proton translocation.</text>
</comment>
<dbReference type="NCBIfam" id="TIGR01144">
    <property type="entry name" value="ATP_synt_b"/>
    <property type="match status" value="1"/>
</dbReference>
<keyword evidence="9 12" id="KW-0066">ATP synthesis</keyword>
<dbReference type="GO" id="GO:0046961">
    <property type="term" value="F:proton-transporting ATPase activity, rotational mechanism"/>
    <property type="evidence" value="ECO:0007669"/>
    <property type="project" value="TreeGrafter"/>
</dbReference>
<evidence type="ECO:0000313" key="16">
    <source>
        <dbReference type="Proteomes" id="UP000886874"/>
    </source>
</evidence>
<proteinExistence type="inferred from homology"/>